<keyword evidence="2" id="KW-1185">Reference proteome</keyword>
<keyword evidence="1" id="KW-0614">Plasmid</keyword>
<evidence type="ECO:0000313" key="1">
    <source>
        <dbReference type="EMBL" id="ABW32790.1"/>
    </source>
</evidence>
<protein>
    <submittedName>
        <fullName evidence="1">Uncharacterized protein</fullName>
    </submittedName>
</protein>
<evidence type="ECO:0000313" key="2">
    <source>
        <dbReference type="Proteomes" id="UP000000268"/>
    </source>
</evidence>
<proteinExistence type="predicted"/>
<dbReference type="AlphaFoldDB" id="A8ZP54"/>
<dbReference type="RefSeq" id="WP_012168060.1">
    <property type="nucleotide sequence ID" value="NC_009930.1"/>
</dbReference>
<dbReference type="Proteomes" id="UP000000268">
    <property type="component" value="Plasmid pREB5"/>
</dbReference>
<sequence>MTNLNTEDLIKCRDHLNEIIENYMVKRRNIFPGSITRDQFLLFGSKIRILIGISDEMTLMIVEGLLVSANENQQRIDDAVLVINNRIERLNQINQAIEDFANVINLFSGILGGIVSGSIPDLQKLLEPFFDG</sequence>
<geneLocation type="plasmid" evidence="1 2">
    <name>pREB5</name>
</geneLocation>
<dbReference type="KEGG" id="amr:AM1_E0020"/>
<accession>A8ZP54</accession>
<reference evidence="1 2" key="1">
    <citation type="journal article" date="2008" name="Proc. Natl. Acad. Sci. U.S.A.">
        <title>Niche adaptation and genome expansion in the chlorophyll d-producing cyanobacterium Acaryochloris marina.</title>
        <authorList>
            <person name="Swingley W.D."/>
            <person name="Chen M."/>
            <person name="Cheung P.C."/>
            <person name="Conrad A.L."/>
            <person name="Dejesa L.C."/>
            <person name="Hao J."/>
            <person name="Honchak B.M."/>
            <person name="Karbach L.E."/>
            <person name="Kurdoglu A."/>
            <person name="Lahiri S."/>
            <person name="Mastrian S.D."/>
            <person name="Miyashita H."/>
            <person name="Page L."/>
            <person name="Ramakrishna P."/>
            <person name="Satoh S."/>
            <person name="Sattley W.M."/>
            <person name="Shimada Y."/>
            <person name="Taylor H.L."/>
            <person name="Tomo T."/>
            <person name="Tsuchiya T."/>
            <person name="Wang Z.T."/>
            <person name="Raymond J."/>
            <person name="Mimuro M."/>
            <person name="Blankenship R.E."/>
            <person name="Touchman J.W."/>
        </authorList>
    </citation>
    <scope>NUCLEOTIDE SEQUENCE [LARGE SCALE GENOMIC DNA]</scope>
    <source>
        <strain evidence="2">MBIC 11017</strain>
        <plasmid evidence="2">Plasmid pREB5</plasmid>
    </source>
</reference>
<organism evidence="1 2">
    <name type="scientific">Acaryochloris marina (strain MBIC 11017)</name>
    <dbReference type="NCBI Taxonomy" id="329726"/>
    <lineage>
        <taxon>Bacteria</taxon>
        <taxon>Bacillati</taxon>
        <taxon>Cyanobacteriota</taxon>
        <taxon>Cyanophyceae</taxon>
        <taxon>Acaryochloridales</taxon>
        <taxon>Acaryochloridaceae</taxon>
        <taxon>Acaryochloris</taxon>
    </lineage>
</organism>
<gene>
    <name evidence="1" type="ordered locus">AM1_E0020</name>
</gene>
<dbReference type="EMBL" id="CP000842">
    <property type="protein sequence ID" value="ABW32790.1"/>
    <property type="molecule type" value="Genomic_DNA"/>
</dbReference>
<name>A8ZP54_ACAM1</name>
<dbReference type="HOGENOM" id="CLU_1912462_0_0_3"/>